<dbReference type="PANTHER" id="PTHR45432:SF2">
    <property type="entry name" value="CHAPERONE PROTEIN DNAJ 11, CHLOROPLASTIC"/>
    <property type="match status" value="1"/>
</dbReference>
<gene>
    <name evidence="2" type="ORF">QN277_018367</name>
</gene>
<dbReference type="PROSITE" id="PS50076">
    <property type="entry name" value="DNAJ_2"/>
    <property type="match status" value="1"/>
</dbReference>
<evidence type="ECO:0000313" key="3">
    <source>
        <dbReference type="Proteomes" id="UP001293593"/>
    </source>
</evidence>
<dbReference type="PROSITE" id="PS00636">
    <property type="entry name" value="DNAJ_1"/>
    <property type="match status" value="1"/>
</dbReference>
<dbReference type="PANTHER" id="PTHR45432">
    <property type="entry name" value="CHAPERONE PROTEIN DNAJ 11, CHLOROPLASTIC-LIKE"/>
    <property type="match status" value="1"/>
</dbReference>
<dbReference type="CDD" id="cd06257">
    <property type="entry name" value="DnaJ"/>
    <property type="match status" value="1"/>
</dbReference>
<dbReference type="SMART" id="SM00271">
    <property type="entry name" value="DnaJ"/>
    <property type="match status" value="1"/>
</dbReference>
<dbReference type="Proteomes" id="UP001293593">
    <property type="component" value="Unassembled WGS sequence"/>
</dbReference>
<dbReference type="SUPFAM" id="SSF46565">
    <property type="entry name" value="Chaperone J-domain"/>
    <property type="match status" value="1"/>
</dbReference>
<dbReference type="InterPro" id="IPR001623">
    <property type="entry name" value="DnaJ_domain"/>
</dbReference>
<keyword evidence="3" id="KW-1185">Reference proteome</keyword>
<dbReference type="InterPro" id="IPR036869">
    <property type="entry name" value="J_dom_sf"/>
</dbReference>
<name>A0AAE1JUC4_9FABA</name>
<accession>A0AAE1JUC4</accession>
<evidence type="ECO:0000259" key="1">
    <source>
        <dbReference type="PROSITE" id="PS50076"/>
    </source>
</evidence>
<dbReference type="EMBL" id="JAWXYG010000004">
    <property type="protein sequence ID" value="KAK4275251.1"/>
    <property type="molecule type" value="Genomic_DNA"/>
</dbReference>
<proteinExistence type="predicted"/>
<reference evidence="2" key="1">
    <citation type="submission" date="2023-10" db="EMBL/GenBank/DDBJ databases">
        <title>Chromosome-level genome of the transformable northern wattle, Acacia crassicarpa.</title>
        <authorList>
            <person name="Massaro I."/>
            <person name="Sinha N.R."/>
            <person name="Poethig S."/>
            <person name="Leichty A.R."/>
        </authorList>
    </citation>
    <scope>NUCLEOTIDE SEQUENCE</scope>
    <source>
        <strain evidence="2">Acra3RX</strain>
        <tissue evidence="2">Leaf</tissue>
    </source>
</reference>
<protein>
    <recommendedName>
        <fullName evidence="1">J domain-containing protein</fullName>
    </recommendedName>
</protein>
<sequence>MAGTLNLPIPAVSSVRSFSSSNGAPTSSVKFLPHQCRASMQSFATETRSAAVASRRPASLYEVLQVSQNASPREIKSAYRSLAKIYHPDSAPHRSESEDDQDFIEIHNAYATLSDPSARAIYDLSLMAVRGRRPQMSLSAIQNSTSGFYTTRRWETDQCW</sequence>
<dbReference type="Pfam" id="PF00226">
    <property type="entry name" value="DnaJ"/>
    <property type="match status" value="1"/>
</dbReference>
<evidence type="ECO:0000313" key="2">
    <source>
        <dbReference type="EMBL" id="KAK4275251.1"/>
    </source>
</evidence>
<comment type="caution">
    <text evidence="2">The sequence shown here is derived from an EMBL/GenBank/DDBJ whole genome shotgun (WGS) entry which is preliminary data.</text>
</comment>
<dbReference type="InterPro" id="IPR018253">
    <property type="entry name" value="DnaJ_domain_CS"/>
</dbReference>
<feature type="domain" description="J" evidence="1">
    <location>
        <begin position="59"/>
        <end position="126"/>
    </location>
</feature>
<dbReference type="PRINTS" id="PR00625">
    <property type="entry name" value="JDOMAIN"/>
</dbReference>
<organism evidence="2 3">
    <name type="scientific">Acacia crassicarpa</name>
    <name type="common">northern wattle</name>
    <dbReference type="NCBI Taxonomy" id="499986"/>
    <lineage>
        <taxon>Eukaryota</taxon>
        <taxon>Viridiplantae</taxon>
        <taxon>Streptophyta</taxon>
        <taxon>Embryophyta</taxon>
        <taxon>Tracheophyta</taxon>
        <taxon>Spermatophyta</taxon>
        <taxon>Magnoliopsida</taxon>
        <taxon>eudicotyledons</taxon>
        <taxon>Gunneridae</taxon>
        <taxon>Pentapetalae</taxon>
        <taxon>rosids</taxon>
        <taxon>fabids</taxon>
        <taxon>Fabales</taxon>
        <taxon>Fabaceae</taxon>
        <taxon>Caesalpinioideae</taxon>
        <taxon>mimosoid clade</taxon>
        <taxon>Acacieae</taxon>
        <taxon>Acacia</taxon>
    </lineage>
</organism>
<dbReference type="AlphaFoldDB" id="A0AAE1JUC4"/>
<dbReference type="Gene3D" id="1.10.287.110">
    <property type="entry name" value="DnaJ domain"/>
    <property type="match status" value="1"/>
</dbReference>